<evidence type="ECO:0000256" key="1">
    <source>
        <dbReference type="SAM" id="MobiDB-lite"/>
    </source>
</evidence>
<protein>
    <submittedName>
        <fullName evidence="2">Uncharacterized protein</fullName>
    </submittedName>
</protein>
<gene>
    <name evidence="2" type="ORF">Cco03nite_09330</name>
</gene>
<dbReference type="EMBL" id="BONI01000006">
    <property type="protein sequence ID" value="GIG04233.1"/>
    <property type="molecule type" value="Genomic_DNA"/>
</dbReference>
<organism evidence="2 3">
    <name type="scientific">Catellatospora coxensis</name>
    <dbReference type="NCBI Taxonomy" id="310354"/>
    <lineage>
        <taxon>Bacteria</taxon>
        <taxon>Bacillati</taxon>
        <taxon>Actinomycetota</taxon>
        <taxon>Actinomycetes</taxon>
        <taxon>Micromonosporales</taxon>
        <taxon>Micromonosporaceae</taxon>
        <taxon>Catellatospora</taxon>
    </lineage>
</organism>
<feature type="compositionally biased region" description="Low complexity" evidence="1">
    <location>
        <begin position="182"/>
        <end position="192"/>
    </location>
</feature>
<dbReference type="AlphaFoldDB" id="A0A8J3P4W3"/>
<keyword evidence="3" id="KW-1185">Reference proteome</keyword>
<reference evidence="2 3" key="1">
    <citation type="submission" date="2021-01" db="EMBL/GenBank/DDBJ databases">
        <title>Whole genome shotgun sequence of Catellatospora coxensis NBRC 107359.</title>
        <authorList>
            <person name="Komaki H."/>
            <person name="Tamura T."/>
        </authorList>
    </citation>
    <scope>NUCLEOTIDE SEQUENCE [LARGE SCALE GENOMIC DNA]</scope>
    <source>
        <strain evidence="2 3">NBRC 107359</strain>
    </source>
</reference>
<feature type="region of interest" description="Disordered" evidence="1">
    <location>
        <begin position="173"/>
        <end position="213"/>
    </location>
</feature>
<accession>A0A8J3P4W3</accession>
<name>A0A8J3P4W3_9ACTN</name>
<evidence type="ECO:0000313" key="2">
    <source>
        <dbReference type="EMBL" id="GIG04233.1"/>
    </source>
</evidence>
<evidence type="ECO:0000313" key="3">
    <source>
        <dbReference type="Proteomes" id="UP000630887"/>
    </source>
</evidence>
<sequence length="474" mass="50965">MLMRSLTATTDTRLALWLRVREFAVPPSMVESATTRRAAGDWAGACAAARVDVDLNLRAVAREHGPEFAARVRDDLRHLAPDLLRWHMPRVAPDGLLRPGLTISLARYDLAGDPVHLVARTAPAWADAGQRISLALWDASGTGRVPYLHPHPHPDRRFRLDLHRHLWDARRSGELAHRSGADDPAGLDGLPDPDSRPDVGLTGGARPPTGVPEEIGCAVHRWAAEAELLHAAEGRSGGAVTVRLDSRHRFTVDVGGPPGALPRITAVPSRDRSRATLLLPDAATWLPPDLELLRHGLIDADGLHPLVAAALVPDRPRPTPRTADDAGGTRYVDCRGARHRIALVDGVLTALDHDPVEVRREELLTALGGPPLPCLRAVDETHRAPECLVDVRARLDHGDAAGALAAVEGLLGPDVLLRSGALRDELEAAAQGRITHGLFRAGLAGLGRGPASRDERSRLTRGAVRTRPRHASGR</sequence>
<feature type="region of interest" description="Disordered" evidence="1">
    <location>
        <begin position="445"/>
        <end position="474"/>
    </location>
</feature>
<feature type="compositionally biased region" description="Basic residues" evidence="1">
    <location>
        <begin position="464"/>
        <end position="474"/>
    </location>
</feature>
<proteinExistence type="predicted"/>
<dbReference type="Proteomes" id="UP000630887">
    <property type="component" value="Unassembled WGS sequence"/>
</dbReference>
<comment type="caution">
    <text evidence="2">The sequence shown here is derived from an EMBL/GenBank/DDBJ whole genome shotgun (WGS) entry which is preliminary data.</text>
</comment>